<dbReference type="InterPro" id="IPR034154">
    <property type="entry name" value="TOPRIM_DnaG/twinkle"/>
</dbReference>
<reference evidence="1 2" key="1">
    <citation type="journal article" date="2018" name="Syst. Appl. Microbiol.">
        <title>Pseudomonas gallaeciensis sp. nov., isolated from crude-oil-contaminated intertidal sand samples after the Prestige oil spill.</title>
        <authorList>
            <person name="Mulet M."/>
            <person name="Sanchez D."/>
            <person name="Rodriguez A.C."/>
            <person name="Nogales B."/>
            <person name="Bosch R."/>
            <person name="Busquets A."/>
            <person name="Gomila M."/>
            <person name="Lalucat J."/>
            <person name="Garcia-Valdes E."/>
        </authorList>
    </citation>
    <scope>NUCLEOTIDE SEQUENCE [LARGE SCALE GENOMIC DNA]</scope>
    <source>
        <strain evidence="1 2">V113</strain>
    </source>
</reference>
<dbReference type="Gene3D" id="3.40.1360.10">
    <property type="match status" value="1"/>
</dbReference>
<dbReference type="SUPFAM" id="SSF56731">
    <property type="entry name" value="DNA primase core"/>
    <property type="match status" value="1"/>
</dbReference>
<sequence>MLYCGRLDKCGASIYIKEEYRELFDDWSARYQRTEADPVAAARAYLEFSRGFDPSMIKGWYSQETYHDRKLNIASETVRFALPGGGHWERLIDRPARFGKKKAMFKYGSDYQGRWWIPPCIDPMEVKQLWIVEGIFDAIALLHAGISAVSIMSCNNYPGTELAALAELCTANGKRRPELVWALDGDNAGQRYTKKWAAQAEKDGWSCVAAQIPFREEKRDWNDLWLAKRLEKEHLEEYRYHGNLLLAKNASEKGLLMYTWREQHEFYFTFDNRMYWFKLDLGKYNKAMEDLQNSEDPTIRVANSDQLRERALEQSGGVVQIANCSPRALYFQRNEVTDESWYYFRVDFPHDGGSVKNTFTGAQVAAVGEFTKRLLSVAAGAMFTGSPLQLQRIMQDQLYNIKTVQTIDYIGYSKEYQAYLLGDLAVKGGQLFKANNEDFFEFGKLRLKSLLKTIPIDANTNDATYQADWFNHLWTCFGAKGVIALAFWTGSLFVEQIRERYASFPFLEATGEAGAGKSTLLQFLWKLLGRDYEGFDPSKSSVAGRSRAMGQVSGMPVVLLEGDRSDPDKAHAKSFDWDELKDFFGGGTLRTRGQKTGGNETYEPPFRGSICISQNASVVASEAIMTRIVKLHFVRPVVTEQSRASADTLNMLQIEDVSHYLIKALKAEASILATFAERVTHYETEFRAMRQVRVERIGKNHAQIMALVECLQQLTPITRAQLDEVYVTLRQMAEQRQESINADPSEVAEFWEVYDYLQSTSQDPVVNHAADPGLIAINLNEFAKLAANHRQPLAELKDLRRLLKDSRTHKYIDTRPVHSVIRSRQPNDAFEARESKPTTVKCWVFKAGTDSK</sequence>
<evidence type="ECO:0000313" key="1">
    <source>
        <dbReference type="EMBL" id="RGP54750.1"/>
    </source>
</evidence>
<dbReference type="Proteomes" id="UP000265411">
    <property type="component" value="Unassembled WGS sequence"/>
</dbReference>
<dbReference type="EMBL" id="LMAZ01000003">
    <property type="protein sequence ID" value="RGP54750.1"/>
    <property type="molecule type" value="Genomic_DNA"/>
</dbReference>
<gene>
    <name evidence="1" type="ORF">ASB58_10960</name>
</gene>
<protein>
    <submittedName>
        <fullName evidence="1">Toprim domain protein</fullName>
    </submittedName>
</protein>
<organism evidence="1 2">
    <name type="scientific">Pseudomonas abyssi</name>
    <dbReference type="NCBI Taxonomy" id="170540"/>
    <lineage>
        <taxon>Bacteria</taxon>
        <taxon>Pseudomonadati</taxon>
        <taxon>Pseudomonadota</taxon>
        <taxon>Gammaproteobacteria</taxon>
        <taxon>Pseudomonadales</taxon>
        <taxon>Pseudomonadaceae</taxon>
        <taxon>Pseudomonas</taxon>
    </lineage>
</organism>
<keyword evidence="2" id="KW-1185">Reference proteome</keyword>
<dbReference type="Pfam" id="PF13155">
    <property type="entry name" value="Toprim_2"/>
    <property type="match status" value="1"/>
</dbReference>
<accession>A0A395R3R6</accession>
<dbReference type="CDD" id="cd01029">
    <property type="entry name" value="TOPRIM_primases"/>
    <property type="match status" value="1"/>
</dbReference>
<proteinExistence type="predicted"/>
<comment type="caution">
    <text evidence="1">The sequence shown here is derived from an EMBL/GenBank/DDBJ whole genome shotgun (WGS) entry which is preliminary data.</text>
</comment>
<evidence type="ECO:0000313" key="2">
    <source>
        <dbReference type="Proteomes" id="UP000265411"/>
    </source>
</evidence>
<dbReference type="AlphaFoldDB" id="A0A395R3R6"/>
<name>A0A395R3R6_9PSED</name>